<evidence type="ECO:0000259" key="4">
    <source>
        <dbReference type="Pfam" id="PF19904"/>
    </source>
</evidence>
<dbReference type="OrthoDB" id="1044679at2"/>
<feature type="domain" description="DUF6377" evidence="4">
    <location>
        <begin position="254"/>
        <end position="388"/>
    </location>
</feature>
<evidence type="ECO:0000256" key="1">
    <source>
        <dbReference type="SAM" id="Coils"/>
    </source>
</evidence>
<feature type="region of interest" description="Disordered" evidence="2">
    <location>
        <begin position="392"/>
        <end position="445"/>
    </location>
</feature>
<accession>A0A3R6IV17</accession>
<keyword evidence="3" id="KW-1133">Transmembrane helix</keyword>
<evidence type="ECO:0000256" key="2">
    <source>
        <dbReference type="SAM" id="MobiDB-lite"/>
    </source>
</evidence>
<evidence type="ECO:0000256" key="3">
    <source>
        <dbReference type="SAM" id="Phobius"/>
    </source>
</evidence>
<keyword evidence="1" id="KW-0175">Coiled coil</keyword>
<feature type="domain" description="DUF6377" evidence="4">
    <location>
        <begin position="484"/>
        <end position="635"/>
    </location>
</feature>
<organism evidence="5 6">
    <name type="scientific">Leyella stercorea</name>
    <dbReference type="NCBI Taxonomy" id="363265"/>
    <lineage>
        <taxon>Bacteria</taxon>
        <taxon>Pseudomonadati</taxon>
        <taxon>Bacteroidota</taxon>
        <taxon>Bacteroidia</taxon>
        <taxon>Bacteroidales</taxon>
        <taxon>Prevotellaceae</taxon>
        <taxon>Leyella</taxon>
    </lineage>
</organism>
<keyword evidence="3" id="KW-0812">Transmembrane</keyword>
<reference evidence="5 6" key="1">
    <citation type="submission" date="2018-08" db="EMBL/GenBank/DDBJ databases">
        <title>A genome reference for cultivated species of the human gut microbiota.</title>
        <authorList>
            <person name="Zou Y."/>
            <person name="Xue W."/>
            <person name="Luo G."/>
        </authorList>
    </citation>
    <scope>NUCLEOTIDE SEQUENCE [LARGE SCALE GENOMIC DNA]</scope>
    <source>
        <strain evidence="5 6">AF42-9</strain>
    </source>
</reference>
<dbReference type="AlphaFoldDB" id="A0A3R6IV17"/>
<feature type="region of interest" description="Disordered" evidence="2">
    <location>
        <begin position="489"/>
        <end position="515"/>
    </location>
</feature>
<evidence type="ECO:0000313" key="6">
    <source>
        <dbReference type="Proteomes" id="UP000286598"/>
    </source>
</evidence>
<dbReference type="InterPro" id="IPR050903">
    <property type="entry name" value="Bact_Chemotaxis_MeTrfase"/>
</dbReference>
<dbReference type="PANTHER" id="PTHR24422:SF10">
    <property type="entry name" value="CHEMOTAXIS PROTEIN METHYLTRANSFERASE 2"/>
    <property type="match status" value="1"/>
</dbReference>
<feature type="coiled-coil region" evidence="1">
    <location>
        <begin position="348"/>
        <end position="375"/>
    </location>
</feature>
<dbReference type="EMBL" id="QRNO01000015">
    <property type="protein sequence ID" value="RHK51526.1"/>
    <property type="molecule type" value="Genomic_DNA"/>
</dbReference>
<protein>
    <recommendedName>
        <fullName evidence="4">DUF6377 domain-containing protein</fullName>
    </recommendedName>
</protein>
<feature type="compositionally biased region" description="Basic and acidic residues" evidence="2">
    <location>
        <begin position="489"/>
        <end position="513"/>
    </location>
</feature>
<feature type="transmembrane region" description="Helical" evidence="3">
    <location>
        <begin position="329"/>
        <end position="348"/>
    </location>
</feature>
<feature type="compositionally biased region" description="Basic and acidic residues" evidence="2">
    <location>
        <begin position="410"/>
        <end position="434"/>
    </location>
</feature>
<keyword evidence="3" id="KW-0472">Membrane</keyword>
<proteinExistence type="predicted"/>
<sequence>MRTLILTITICLSIINARADNNKLYERLDSVIAHSADYDVIKEKRLKDIKLGAKFVTAATDKLRIYEQLANEYSPYVYDSAMVYVQRGISLAKQTGNSDYCNRFLITKANLLIERGFYIEAKESLDKIEISQSDPKQNFLFYCAQSSLYYDLNACCQKMEFSQHYNELFKEYIGKALYYCPKNSAMYYYMKGINLFFSGRSINEISASLNKAMQMFGPENRMYGRAAYALSKAYGNNKLWEQQRRYLLLAAISDVMSANNESLALQDVALLLYKNKNDLDKARKYINQTLKDAHAYNSRLQRVELYANLHVILSAYNEKLQKEAIWKNVTIICILVLLVVIAAAVVYVNRKKDLLKLSEKELKALTEELSATNKQQLKDNKALQDSNDELISSNKAFRDSNNELKGSNKALRDSNDELKGSNKALRDSNDELKGSNKALQDSNDELMSSNKALQDSNDELKYNNNELKYNNNELKNFNNELKDSNKALKDSNNELKGSNDELKDSNKALRDANDELENTNTKRELMANAFIMLCYQYIERLDSQRKLVIRKIKANQQNELLSILSSSKRGTEESQSFFSQFDKIFLSLYPSFVNELNSLLIPEAQIELKEDNELTPSLRVAALVRLGVTESPKIAGILSYSLQTIYNYRSTLKNSAIDKEHFEENLQKLCSVY</sequence>
<dbReference type="PANTHER" id="PTHR24422">
    <property type="entry name" value="CHEMOTAXIS PROTEIN METHYLTRANSFERASE"/>
    <property type="match status" value="1"/>
</dbReference>
<dbReference type="InterPro" id="IPR045957">
    <property type="entry name" value="DUF6377"/>
</dbReference>
<comment type="caution">
    <text evidence="5">The sequence shown here is derived from an EMBL/GenBank/DDBJ whole genome shotgun (WGS) entry which is preliminary data.</text>
</comment>
<evidence type="ECO:0000313" key="5">
    <source>
        <dbReference type="EMBL" id="RHK51526.1"/>
    </source>
</evidence>
<dbReference type="Pfam" id="PF19904">
    <property type="entry name" value="DUF6377"/>
    <property type="match status" value="2"/>
</dbReference>
<keyword evidence="6" id="KW-1185">Reference proteome</keyword>
<gene>
    <name evidence="5" type="ORF">DW060_04550</name>
</gene>
<dbReference type="Proteomes" id="UP000286598">
    <property type="component" value="Unassembled WGS sequence"/>
</dbReference>
<name>A0A3R6IV17_9BACT</name>